<gene>
    <name evidence="2" type="ORF">EEDITHA_LOCUS6656</name>
</gene>
<protein>
    <recommendedName>
        <fullName evidence="1">CHK kinase-like domain-containing protein</fullName>
    </recommendedName>
</protein>
<accession>A0AAU9TVE6</accession>
<evidence type="ECO:0000313" key="3">
    <source>
        <dbReference type="Proteomes" id="UP001153954"/>
    </source>
</evidence>
<sequence length="396" mass="46572">MSNKLDVRLESLPKSLQNSIKSIIEKTKYKNYNIAIKYFNTQGDNFLGELYEIDITGETAEGKKHTNIFVKQQIPQDNFKLVSVQNVYLNEMFIYKDLSKIFTSLQDEASVPHEDRYKIAKAYEETDHSAIILENLSKKGYRTYEKAEVVSIKYAQLAVQEMAKFHALNFVIEHKMPDYFNEKMKVLKCCIVFDDDWKGLMRNICAHVASLYDNDVKNRIEKFYSTLIEKLPKYCNDQTTVRCTLIHGDYKKNNLLVRIQDGDVVEIVPIDYQLIHYGCPLLDFFLLIFSSTDRELRKKHLNDLKELYFKTLSRFLMYFDMDVETVYSKMEFEKDYAERLDFGLMQTLFFSGIIFALDSKIELTKGPLSELPTCPDKKYDDFFRGVIDDFIEWGYL</sequence>
<dbReference type="InterPro" id="IPR015897">
    <property type="entry name" value="CHK_kinase-like"/>
</dbReference>
<dbReference type="Proteomes" id="UP001153954">
    <property type="component" value="Unassembled WGS sequence"/>
</dbReference>
<dbReference type="EMBL" id="CAKOGL010000010">
    <property type="protein sequence ID" value="CAH2090728.1"/>
    <property type="molecule type" value="Genomic_DNA"/>
</dbReference>
<dbReference type="InterPro" id="IPR011009">
    <property type="entry name" value="Kinase-like_dom_sf"/>
</dbReference>
<dbReference type="Pfam" id="PF02958">
    <property type="entry name" value="EcKL"/>
    <property type="match status" value="1"/>
</dbReference>
<dbReference type="Gene3D" id="3.90.1200.10">
    <property type="match status" value="1"/>
</dbReference>
<proteinExistence type="predicted"/>
<dbReference type="PANTHER" id="PTHR11012:SF30">
    <property type="entry name" value="PROTEIN KINASE-LIKE DOMAIN-CONTAINING"/>
    <property type="match status" value="1"/>
</dbReference>
<evidence type="ECO:0000259" key="1">
    <source>
        <dbReference type="SMART" id="SM00587"/>
    </source>
</evidence>
<name>A0AAU9TVE6_EUPED</name>
<reference evidence="2" key="1">
    <citation type="submission" date="2022-03" db="EMBL/GenBank/DDBJ databases">
        <authorList>
            <person name="Tunstrom K."/>
        </authorList>
    </citation>
    <scope>NUCLEOTIDE SEQUENCE</scope>
</reference>
<keyword evidence="3" id="KW-1185">Reference proteome</keyword>
<comment type="caution">
    <text evidence="2">The sequence shown here is derived from an EMBL/GenBank/DDBJ whole genome shotgun (WGS) entry which is preliminary data.</text>
</comment>
<evidence type="ECO:0000313" key="2">
    <source>
        <dbReference type="EMBL" id="CAH2090728.1"/>
    </source>
</evidence>
<feature type="domain" description="CHK kinase-like" evidence="1">
    <location>
        <begin position="131"/>
        <end position="318"/>
    </location>
</feature>
<dbReference type="SMART" id="SM00587">
    <property type="entry name" value="CHK"/>
    <property type="match status" value="1"/>
</dbReference>
<dbReference type="AlphaFoldDB" id="A0AAU9TVE6"/>
<organism evidence="2 3">
    <name type="scientific">Euphydryas editha</name>
    <name type="common">Edith's checkerspot</name>
    <dbReference type="NCBI Taxonomy" id="104508"/>
    <lineage>
        <taxon>Eukaryota</taxon>
        <taxon>Metazoa</taxon>
        <taxon>Ecdysozoa</taxon>
        <taxon>Arthropoda</taxon>
        <taxon>Hexapoda</taxon>
        <taxon>Insecta</taxon>
        <taxon>Pterygota</taxon>
        <taxon>Neoptera</taxon>
        <taxon>Endopterygota</taxon>
        <taxon>Lepidoptera</taxon>
        <taxon>Glossata</taxon>
        <taxon>Ditrysia</taxon>
        <taxon>Papilionoidea</taxon>
        <taxon>Nymphalidae</taxon>
        <taxon>Nymphalinae</taxon>
        <taxon>Euphydryas</taxon>
    </lineage>
</organism>
<dbReference type="InterPro" id="IPR004119">
    <property type="entry name" value="EcKL"/>
</dbReference>
<dbReference type="PANTHER" id="PTHR11012">
    <property type="entry name" value="PROTEIN KINASE-LIKE DOMAIN-CONTAINING"/>
    <property type="match status" value="1"/>
</dbReference>
<dbReference type="SUPFAM" id="SSF56112">
    <property type="entry name" value="Protein kinase-like (PK-like)"/>
    <property type="match status" value="1"/>
</dbReference>